<dbReference type="SMART" id="SM00856">
    <property type="entry name" value="PMEI"/>
    <property type="match status" value="1"/>
</dbReference>
<feature type="chain" id="PRO_5041998663" description="Pectinesterase inhibitor domain-containing protein" evidence="7">
    <location>
        <begin position="18"/>
        <end position="522"/>
    </location>
</feature>
<dbReference type="SUPFAM" id="SSF51126">
    <property type="entry name" value="Pectin lyase-like"/>
    <property type="match status" value="1"/>
</dbReference>
<feature type="signal peptide" evidence="7">
    <location>
        <begin position="1"/>
        <end position="17"/>
    </location>
</feature>
<dbReference type="Pfam" id="PF01095">
    <property type="entry name" value="Pectinesterase"/>
    <property type="match status" value="1"/>
</dbReference>
<feature type="region of interest" description="Disordered" evidence="6">
    <location>
        <begin position="161"/>
        <end position="180"/>
    </location>
</feature>
<evidence type="ECO:0000256" key="5">
    <source>
        <dbReference type="ARBA" id="ARBA00023085"/>
    </source>
</evidence>
<name>A0AAD3XTE7_NEPGR</name>
<keyword evidence="5" id="KW-0063">Aspartyl esterase</keyword>
<keyword evidence="7" id="KW-0732">Signal</keyword>
<evidence type="ECO:0000256" key="2">
    <source>
        <dbReference type="ARBA" id="ARBA00006027"/>
    </source>
</evidence>
<dbReference type="EMBL" id="BSYO01000016">
    <property type="protein sequence ID" value="GMH16588.1"/>
    <property type="molecule type" value="Genomic_DNA"/>
</dbReference>
<dbReference type="CDD" id="cd15799">
    <property type="entry name" value="PMEI-like_4"/>
    <property type="match status" value="1"/>
</dbReference>
<protein>
    <recommendedName>
        <fullName evidence="8">Pectinesterase inhibitor domain-containing protein</fullName>
    </recommendedName>
</protein>
<dbReference type="InterPro" id="IPR035513">
    <property type="entry name" value="Invertase/methylesterase_inhib"/>
</dbReference>
<comment type="pathway">
    <text evidence="1">Glycan metabolism; pectin degradation; 2-dehydro-3-deoxy-D-gluconate from pectin: step 1/5.</text>
</comment>
<evidence type="ECO:0000256" key="1">
    <source>
        <dbReference type="ARBA" id="ARBA00005184"/>
    </source>
</evidence>
<evidence type="ECO:0000256" key="4">
    <source>
        <dbReference type="ARBA" id="ARBA00022801"/>
    </source>
</evidence>
<comment type="caution">
    <text evidence="9">The sequence shown here is derived from an EMBL/GenBank/DDBJ whole genome shotgun (WGS) entry which is preliminary data.</text>
</comment>
<dbReference type="AlphaFoldDB" id="A0AAD3XTE7"/>
<sequence>MEKRLLLFLVVLSAVMVAPTPQHGSAMAELLQSDGFIVPSLVFTTVVTSTISVVSKAVSLVSNFTAAFGDFRLSNALSDCVDLLALSSDQLSWTLSAAQTGESNGTGRILSDMKTWLSAALVNQDTCVDGFEGTNSFVKEQIAGSLSQVTSLVLKAINMLPETPGPEKSNNGGSKGGGRKLLMGGRDESFPSWVIPKDRELLQTAGVRTADVVVAADGTGNFTTVTDAVAAAPDYSTRRFVIYIRRGVYEENVEIKRKKSNIMVFGDGMDATIITGSRSYLDGWTTYRTATFGSGFIARDLTIENTAGPQKQQAVAFRSDSDLSALYRCAFRGYQDTLYAHTNRQFYRECTITGTVDFMFGNAVAVFQSCQILAKKGLPNQKNTVTAQGRKEQEDVSGFSVQFCNITADSDLLQGPANSTYTYLGRPWKQYSRTIFMQSYIGAVVRPEGWLEWSEGMFLDTLFYAEYMNFGPGAAVGSRVQWPGYHVFNGSDQAIKFTVAEFIDGNSWLPQTGVTFSAGLEA</sequence>
<comment type="similarity">
    <text evidence="2">In the N-terminal section; belongs to the PMEI family.</text>
</comment>
<reference evidence="9" key="1">
    <citation type="submission" date="2023-05" db="EMBL/GenBank/DDBJ databases">
        <title>Nepenthes gracilis genome sequencing.</title>
        <authorList>
            <person name="Fukushima K."/>
        </authorList>
    </citation>
    <scope>NUCLEOTIDE SEQUENCE</scope>
    <source>
        <strain evidence="9">SING2019-196</strain>
    </source>
</reference>
<dbReference type="NCBIfam" id="TIGR01614">
    <property type="entry name" value="PME_inhib"/>
    <property type="match status" value="1"/>
</dbReference>
<dbReference type="Gene3D" id="1.20.140.40">
    <property type="entry name" value="Invertase/pectin methylesterase inhibitor family protein"/>
    <property type="match status" value="1"/>
</dbReference>
<evidence type="ECO:0000259" key="8">
    <source>
        <dbReference type="SMART" id="SM00856"/>
    </source>
</evidence>
<dbReference type="Proteomes" id="UP001279734">
    <property type="component" value="Unassembled WGS sequence"/>
</dbReference>
<dbReference type="Gene3D" id="2.160.20.10">
    <property type="entry name" value="Single-stranded right-handed beta-helix, Pectin lyase-like"/>
    <property type="match status" value="1"/>
</dbReference>
<dbReference type="FunFam" id="2.160.20.10:FF:000001">
    <property type="entry name" value="Pectinesterase"/>
    <property type="match status" value="1"/>
</dbReference>
<keyword evidence="10" id="KW-1185">Reference proteome</keyword>
<evidence type="ECO:0000313" key="9">
    <source>
        <dbReference type="EMBL" id="GMH16588.1"/>
    </source>
</evidence>
<dbReference type="InterPro" id="IPR011050">
    <property type="entry name" value="Pectin_lyase_fold/virulence"/>
</dbReference>
<accession>A0AAD3XTE7</accession>
<keyword evidence="4" id="KW-0378">Hydrolase</keyword>
<dbReference type="InterPro" id="IPR000070">
    <property type="entry name" value="Pectinesterase_cat"/>
</dbReference>
<comment type="similarity">
    <text evidence="3">In the C-terminal section; belongs to the pectinesterase family.</text>
</comment>
<proteinExistence type="inferred from homology"/>
<dbReference type="SUPFAM" id="SSF101148">
    <property type="entry name" value="Plant invertase/pectin methylesterase inhibitor"/>
    <property type="match status" value="1"/>
</dbReference>
<gene>
    <name evidence="9" type="ORF">Nepgr_018429</name>
</gene>
<evidence type="ECO:0000256" key="7">
    <source>
        <dbReference type="SAM" id="SignalP"/>
    </source>
</evidence>
<dbReference type="InterPro" id="IPR006501">
    <property type="entry name" value="Pectinesterase_inhib_dom"/>
</dbReference>
<evidence type="ECO:0000256" key="6">
    <source>
        <dbReference type="SAM" id="MobiDB-lite"/>
    </source>
</evidence>
<organism evidence="9 10">
    <name type="scientific">Nepenthes gracilis</name>
    <name type="common">Slender pitcher plant</name>
    <dbReference type="NCBI Taxonomy" id="150966"/>
    <lineage>
        <taxon>Eukaryota</taxon>
        <taxon>Viridiplantae</taxon>
        <taxon>Streptophyta</taxon>
        <taxon>Embryophyta</taxon>
        <taxon>Tracheophyta</taxon>
        <taxon>Spermatophyta</taxon>
        <taxon>Magnoliopsida</taxon>
        <taxon>eudicotyledons</taxon>
        <taxon>Gunneridae</taxon>
        <taxon>Pentapetalae</taxon>
        <taxon>Caryophyllales</taxon>
        <taxon>Nepenthaceae</taxon>
        <taxon>Nepenthes</taxon>
    </lineage>
</organism>
<dbReference type="GO" id="GO:0042545">
    <property type="term" value="P:cell wall modification"/>
    <property type="evidence" value="ECO:0007669"/>
    <property type="project" value="InterPro"/>
</dbReference>
<dbReference type="InterPro" id="IPR012334">
    <property type="entry name" value="Pectin_lyas_fold"/>
</dbReference>
<evidence type="ECO:0000256" key="3">
    <source>
        <dbReference type="ARBA" id="ARBA00007786"/>
    </source>
</evidence>
<dbReference type="GO" id="GO:0004857">
    <property type="term" value="F:enzyme inhibitor activity"/>
    <property type="evidence" value="ECO:0007669"/>
    <property type="project" value="InterPro"/>
</dbReference>
<feature type="domain" description="Pectinesterase inhibitor" evidence="8">
    <location>
        <begin position="32"/>
        <end position="159"/>
    </location>
</feature>
<dbReference type="Pfam" id="PF04043">
    <property type="entry name" value="PMEI"/>
    <property type="match status" value="1"/>
</dbReference>
<evidence type="ECO:0000313" key="10">
    <source>
        <dbReference type="Proteomes" id="UP001279734"/>
    </source>
</evidence>
<dbReference type="PANTHER" id="PTHR31707">
    <property type="entry name" value="PECTINESTERASE"/>
    <property type="match status" value="1"/>
</dbReference>
<dbReference type="GO" id="GO:0030599">
    <property type="term" value="F:pectinesterase activity"/>
    <property type="evidence" value="ECO:0007669"/>
    <property type="project" value="InterPro"/>
</dbReference>